<evidence type="ECO:0000313" key="6">
    <source>
        <dbReference type="EMBL" id="SMA46028.1"/>
    </source>
</evidence>
<dbReference type="PROSITE" id="PS50145">
    <property type="entry name" value="ZF_TRAF"/>
    <property type="match status" value="1"/>
</dbReference>
<proteinExistence type="predicted"/>
<keyword evidence="3" id="KW-0862">Zinc</keyword>
<evidence type="ECO:0000256" key="3">
    <source>
        <dbReference type="ARBA" id="ARBA00022833"/>
    </source>
</evidence>
<dbReference type="PROSITE" id="PS50089">
    <property type="entry name" value="ZF_RING_2"/>
    <property type="match status" value="1"/>
</dbReference>
<dbReference type="EMBL" id="FWPT01000004">
    <property type="protein sequence ID" value="SMA46028.1"/>
    <property type="molecule type" value="Genomic_DNA"/>
</dbReference>
<feature type="domain" description="RING-type" evidence="4">
    <location>
        <begin position="26"/>
        <end position="62"/>
    </location>
</feature>
<dbReference type="AlphaFoldDB" id="A0A1X7AJ58"/>
<protein>
    <submittedName>
        <fullName evidence="6">TRAF-type zinc finger</fullName>
    </submittedName>
</protein>
<dbReference type="Proteomes" id="UP000196573">
    <property type="component" value="Unassembled WGS sequence"/>
</dbReference>
<evidence type="ECO:0000259" key="5">
    <source>
        <dbReference type="PROSITE" id="PS50145"/>
    </source>
</evidence>
<dbReference type="GO" id="GO:0008270">
    <property type="term" value="F:zinc ion binding"/>
    <property type="evidence" value="ECO:0007669"/>
    <property type="project" value="UniProtKB-KW"/>
</dbReference>
<reference evidence="6 7" key="1">
    <citation type="submission" date="2017-03" db="EMBL/GenBank/DDBJ databases">
        <authorList>
            <person name="Afonso C.L."/>
            <person name="Miller P.J."/>
            <person name="Scott M.A."/>
            <person name="Spackman E."/>
            <person name="Goraichik I."/>
            <person name="Dimitrov K.M."/>
            <person name="Suarez D.L."/>
            <person name="Swayne D.E."/>
        </authorList>
    </citation>
    <scope>NUCLEOTIDE SEQUENCE [LARGE SCALE GENOMIC DNA]</scope>
    <source>
        <strain evidence="6">SB41UT1</strain>
    </source>
</reference>
<keyword evidence="1" id="KW-0479">Metal-binding</keyword>
<dbReference type="Gene3D" id="3.30.40.10">
    <property type="entry name" value="Zinc/RING finger domain, C3HC4 (zinc finger)"/>
    <property type="match status" value="3"/>
</dbReference>
<dbReference type="RefSeq" id="WP_087109500.1">
    <property type="nucleotide sequence ID" value="NZ_FWPT01000004.1"/>
</dbReference>
<evidence type="ECO:0000256" key="2">
    <source>
        <dbReference type="ARBA" id="ARBA00022771"/>
    </source>
</evidence>
<evidence type="ECO:0000256" key="1">
    <source>
        <dbReference type="ARBA" id="ARBA00022723"/>
    </source>
</evidence>
<dbReference type="InterPro" id="IPR013083">
    <property type="entry name" value="Znf_RING/FYVE/PHD"/>
</dbReference>
<keyword evidence="7" id="KW-1185">Reference proteome</keyword>
<gene>
    <name evidence="6" type="ORF">EHSB41UT_02063</name>
</gene>
<evidence type="ECO:0000313" key="7">
    <source>
        <dbReference type="Proteomes" id="UP000196573"/>
    </source>
</evidence>
<dbReference type="InterPro" id="IPR001841">
    <property type="entry name" value="Znf_RING"/>
</dbReference>
<sequence>MQGARTTLTINGTEWSIPFNALFEDCKLCFEDLAITRVCDSEHRYCLGCYDKLESGECPECKAPLINRKAALSSQRNYLNALEKTTFSCLTKNCQWEGSFKQLEIHKKLCQETKENCSFGCGEEFPRFQMDHHQKECRKRPCKEGNLEADCETISEVKQLTDKCLDALKKPSSERALDKHFYDRLITLFPLVTKAALKQHEPTTQPAGAAFQRECEYQCGFIAGTLQELSSHDCPNIPLQCRHCNKCFPAKEINAHKQKCDERMVSCKACGVDTKQGLLTLHYQTCIMLPVECTQCLRSVPQKELAKHQHLECLSRSVNCERCFKSVVFSKLEEHKQNCWLTKPITLREGKPDSILLTPQPDTIGPFYQNGNNSSTIYMVTTHEQLKPLFKLNRQSVFSEEMDMICIYHGKPATIKESYYTSDTLNWIIHLSQTTPEKVICSRADVLDADLNIICSFHPYHYPKLSDIMVNSDDANRSKAALDSDKISRVQHCSHPNPLRIIRFMPSPGPNS</sequence>
<dbReference type="PANTHER" id="PTHR10131:SF94">
    <property type="entry name" value="TNF RECEPTOR-ASSOCIATED FACTOR 4"/>
    <property type="match status" value="1"/>
</dbReference>
<dbReference type="PANTHER" id="PTHR10131">
    <property type="entry name" value="TNF RECEPTOR ASSOCIATED FACTOR"/>
    <property type="match status" value="1"/>
</dbReference>
<dbReference type="SUPFAM" id="SSF57850">
    <property type="entry name" value="RING/U-box"/>
    <property type="match status" value="1"/>
</dbReference>
<dbReference type="InterPro" id="IPR001293">
    <property type="entry name" value="Znf_TRAF"/>
</dbReference>
<name>A0A1X7AJ58_9GAMM</name>
<keyword evidence="2" id="KW-0863">Zinc-finger</keyword>
<accession>A0A1X7AJ58</accession>
<evidence type="ECO:0000259" key="4">
    <source>
        <dbReference type="PROSITE" id="PS50089"/>
    </source>
</evidence>
<organism evidence="6 7">
    <name type="scientific">Parendozoicomonas haliclonae</name>
    <dbReference type="NCBI Taxonomy" id="1960125"/>
    <lineage>
        <taxon>Bacteria</taxon>
        <taxon>Pseudomonadati</taxon>
        <taxon>Pseudomonadota</taxon>
        <taxon>Gammaproteobacteria</taxon>
        <taxon>Oceanospirillales</taxon>
        <taxon>Endozoicomonadaceae</taxon>
        <taxon>Parendozoicomonas</taxon>
    </lineage>
</organism>
<feature type="domain" description="TRAF-type" evidence="5">
    <location>
        <begin position="282"/>
        <end position="333"/>
    </location>
</feature>